<proteinExistence type="predicted"/>
<dbReference type="EMBL" id="CP118166">
    <property type="protein sequence ID" value="WDI31819.1"/>
    <property type="molecule type" value="Genomic_DNA"/>
</dbReference>
<dbReference type="InterPro" id="IPR006680">
    <property type="entry name" value="Amidohydro-rel"/>
</dbReference>
<dbReference type="SUPFAM" id="SSF51556">
    <property type="entry name" value="Metallo-dependent hydrolases"/>
    <property type="match status" value="1"/>
</dbReference>
<dbReference type="Proteomes" id="UP001214043">
    <property type="component" value="Chromosome"/>
</dbReference>
<dbReference type="PANTHER" id="PTHR42889">
    <property type="entry name" value="BLR3681 PROTEIN"/>
    <property type="match status" value="1"/>
</dbReference>
<gene>
    <name evidence="3" type="ORF">PUV54_01285</name>
</gene>
<dbReference type="PANTHER" id="PTHR42889:SF1">
    <property type="entry name" value="BLR3681 PROTEIN"/>
    <property type="match status" value="1"/>
</dbReference>
<evidence type="ECO:0000259" key="2">
    <source>
        <dbReference type="Pfam" id="PF04909"/>
    </source>
</evidence>
<dbReference type="KEGG" id="hfl:PUV54_01285"/>
<organism evidence="3 4">
    <name type="scientific">Hyphococcus flavus</name>
    <dbReference type="NCBI Taxonomy" id="1866326"/>
    <lineage>
        <taxon>Bacteria</taxon>
        <taxon>Pseudomonadati</taxon>
        <taxon>Pseudomonadota</taxon>
        <taxon>Alphaproteobacteria</taxon>
        <taxon>Parvularculales</taxon>
        <taxon>Parvularculaceae</taxon>
        <taxon>Hyphococcus</taxon>
    </lineage>
</organism>
<dbReference type="RefSeq" id="WP_274493706.1">
    <property type="nucleotide sequence ID" value="NZ_CP118166.1"/>
</dbReference>
<sequence>MQNRDPEGSRLPIKIDTTSNGEFSPIPLEKRNIAGNAFAHEWAGENARRKGASRRDFMVSACGAATSLLAVNHANAMAKKTGGKFDLPEDAALDVDAAMEALGGNEFIFDVQGHYVNPEGAWLRNVPEGARPLAGMPNACVREAGTDDLEYLQCLRAEEFIKDVFMDSDTDMMVLSFVPSTRDAEPLTIEEADQTRRIIDAMEGDHRLLLHGRVNPNQDGDLDDMDRLAENFPISAWKTYTQWGPNGAEGFFMTDDFGEAMIAKAKSLGIKNIAIHKGIPFGPTSYRQSTCEDIGEAAKRHPDINFILYHSGYDMSVPEEAFTPGAGKSGGIDVLCQSLIDHGIAPGSNVYAELGSTWRFLMRDPDQAAHLLGKLIKYCGENNVLWGTDSIWYGSPQDQIQAFRTFQISDEYAERFGYAKLTPQVKAKIFGLNAMKPYNISMDEAVKRASNDALSQRRHAYLERPDPSFATYGPKNRREFLYLKSIGG</sequence>
<accession>A0AAE9ZBT3</accession>
<evidence type="ECO:0000256" key="1">
    <source>
        <dbReference type="SAM" id="MobiDB-lite"/>
    </source>
</evidence>
<evidence type="ECO:0000313" key="3">
    <source>
        <dbReference type="EMBL" id="WDI31819.1"/>
    </source>
</evidence>
<keyword evidence="4" id="KW-1185">Reference proteome</keyword>
<evidence type="ECO:0000313" key="4">
    <source>
        <dbReference type="Proteomes" id="UP001214043"/>
    </source>
</evidence>
<reference evidence="3" key="1">
    <citation type="submission" date="2023-02" db="EMBL/GenBank/DDBJ databases">
        <title>Genome sequence of Hyphococcus flavus.</title>
        <authorList>
            <person name="Rong J.-C."/>
            <person name="Zhao Q."/>
            <person name="Yi M."/>
            <person name="Wu J.-Y."/>
        </authorList>
    </citation>
    <scope>NUCLEOTIDE SEQUENCE</scope>
    <source>
        <strain evidence="3">MCCC 1K03223</strain>
    </source>
</reference>
<feature type="domain" description="Amidohydrolase-related" evidence="2">
    <location>
        <begin position="222"/>
        <end position="439"/>
    </location>
</feature>
<protein>
    <submittedName>
        <fullName evidence="3">Amidohydrolase family protein</fullName>
    </submittedName>
</protein>
<dbReference type="Pfam" id="PF04909">
    <property type="entry name" value="Amidohydro_2"/>
    <property type="match status" value="1"/>
</dbReference>
<dbReference type="Gene3D" id="3.20.20.140">
    <property type="entry name" value="Metal-dependent hydrolases"/>
    <property type="match status" value="1"/>
</dbReference>
<feature type="region of interest" description="Disordered" evidence="1">
    <location>
        <begin position="1"/>
        <end position="21"/>
    </location>
</feature>
<dbReference type="InterPro" id="IPR032466">
    <property type="entry name" value="Metal_Hydrolase"/>
</dbReference>
<dbReference type="GO" id="GO:0016787">
    <property type="term" value="F:hydrolase activity"/>
    <property type="evidence" value="ECO:0007669"/>
    <property type="project" value="InterPro"/>
</dbReference>
<name>A0AAE9ZBT3_9PROT</name>
<dbReference type="AlphaFoldDB" id="A0AAE9ZBT3"/>